<feature type="compositionally biased region" description="Low complexity" evidence="1">
    <location>
        <begin position="56"/>
        <end position="71"/>
    </location>
</feature>
<proteinExistence type="predicted"/>
<accession>A0A1H8PVV5</accession>
<sequence>MKNPRLSSSINLKSDRLLVALNKQRAAEEAQGKVRWLRPDYQAPEEAAPTQTELQSTTAEASAPAADKTKAAWPKDLATQVTLLRDMLAQSPHSAESLAAQFKRKPLKGVNEVLSALAALGQAQQDDEHWRLVR</sequence>
<dbReference type="RefSeq" id="WP_089676114.1">
    <property type="nucleotide sequence ID" value="NZ_FODB01000098.1"/>
</dbReference>
<evidence type="ECO:0000313" key="2">
    <source>
        <dbReference type="EMBL" id="SEO45891.1"/>
    </source>
</evidence>
<dbReference type="STRING" id="77097.SAMN04490369_10986"/>
<dbReference type="AlphaFoldDB" id="A0A1H8PVV5"/>
<reference evidence="2 3" key="1">
    <citation type="submission" date="2016-10" db="EMBL/GenBank/DDBJ databases">
        <authorList>
            <person name="de Groot N.N."/>
        </authorList>
    </citation>
    <scope>NUCLEOTIDE SEQUENCE [LARGE SCALE GENOMIC DNA]</scope>
    <source>
        <strain evidence="2 3">558</strain>
    </source>
</reference>
<feature type="region of interest" description="Disordered" evidence="1">
    <location>
        <begin position="37"/>
        <end position="71"/>
    </location>
</feature>
<organism evidence="2 3">
    <name type="scientific">Vreelandella aquamarina</name>
    <dbReference type="NCBI Taxonomy" id="77097"/>
    <lineage>
        <taxon>Bacteria</taxon>
        <taxon>Pseudomonadati</taxon>
        <taxon>Pseudomonadota</taxon>
        <taxon>Gammaproteobacteria</taxon>
        <taxon>Oceanospirillales</taxon>
        <taxon>Halomonadaceae</taxon>
        <taxon>Vreelandella</taxon>
    </lineage>
</organism>
<evidence type="ECO:0000313" key="3">
    <source>
        <dbReference type="Proteomes" id="UP000199493"/>
    </source>
</evidence>
<gene>
    <name evidence="2" type="ORF">SAMN04490369_10986</name>
</gene>
<dbReference type="EMBL" id="FODB01000098">
    <property type="protein sequence ID" value="SEO45891.1"/>
    <property type="molecule type" value="Genomic_DNA"/>
</dbReference>
<protein>
    <submittedName>
        <fullName evidence="2">Uncharacterized protein</fullName>
    </submittedName>
</protein>
<evidence type="ECO:0000256" key="1">
    <source>
        <dbReference type="SAM" id="MobiDB-lite"/>
    </source>
</evidence>
<name>A0A1H8PVV5_9GAMM</name>
<dbReference type="Proteomes" id="UP000199493">
    <property type="component" value="Unassembled WGS sequence"/>
</dbReference>